<dbReference type="InterPro" id="IPR014710">
    <property type="entry name" value="RmlC-like_jellyroll"/>
</dbReference>
<dbReference type="InterPro" id="IPR013096">
    <property type="entry name" value="Cupin_2"/>
</dbReference>
<name>A0A504JJA9_9FLAO</name>
<keyword evidence="1" id="KW-1133">Transmembrane helix</keyword>
<dbReference type="SUPFAM" id="SSF51182">
    <property type="entry name" value="RmlC-like cupins"/>
    <property type="match status" value="1"/>
</dbReference>
<gene>
    <name evidence="3" type="ORF">FHK87_08945</name>
</gene>
<dbReference type="Proteomes" id="UP000315540">
    <property type="component" value="Unassembled WGS sequence"/>
</dbReference>
<keyword evidence="4" id="KW-1185">Reference proteome</keyword>
<dbReference type="Pfam" id="PF07883">
    <property type="entry name" value="Cupin_2"/>
    <property type="match status" value="1"/>
</dbReference>
<organism evidence="3 4">
    <name type="scientific">Aquimarina algicola</name>
    <dbReference type="NCBI Taxonomy" id="2589995"/>
    <lineage>
        <taxon>Bacteria</taxon>
        <taxon>Pseudomonadati</taxon>
        <taxon>Bacteroidota</taxon>
        <taxon>Flavobacteriia</taxon>
        <taxon>Flavobacteriales</taxon>
        <taxon>Flavobacteriaceae</taxon>
        <taxon>Aquimarina</taxon>
    </lineage>
</organism>
<dbReference type="RefSeq" id="WP_140592333.1">
    <property type="nucleotide sequence ID" value="NZ_VFWZ01000002.1"/>
</dbReference>
<keyword evidence="1" id="KW-0812">Transmembrane</keyword>
<accession>A0A504JJA9</accession>
<keyword evidence="1" id="KW-0472">Membrane</keyword>
<dbReference type="InterPro" id="IPR011051">
    <property type="entry name" value="RmlC_Cupin_sf"/>
</dbReference>
<sequence length="179" mass="20759">MYHKKIEFSNAILKDRIQIIEDSEYKLTFRTYLEPDGGQHELHYHTKLNEKFKIIQGELNVMIDNEEKTLIVGDEQTITNFTNHRFYNASSKQVIFDVEVLNPKKMMNALQIMYGLVEDGKTNAKGLPNNIFHTAIGLQMMDAFSPKIPYFIQKFGISILAILGRILGIEKKLIKKYCK</sequence>
<reference evidence="3 4" key="1">
    <citation type="submission" date="2019-06" db="EMBL/GenBank/DDBJ databases">
        <authorList>
            <person name="Meng X."/>
        </authorList>
    </citation>
    <scope>NUCLEOTIDE SEQUENCE [LARGE SCALE GENOMIC DNA]</scope>
    <source>
        <strain evidence="3 4">M625</strain>
    </source>
</reference>
<dbReference type="Gene3D" id="2.60.120.10">
    <property type="entry name" value="Jelly Rolls"/>
    <property type="match status" value="1"/>
</dbReference>
<feature type="transmembrane region" description="Helical" evidence="1">
    <location>
        <begin position="148"/>
        <end position="167"/>
    </location>
</feature>
<evidence type="ECO:0000313" key="4">
    <source>
        <dbReference type="Proteomes" id="UP000315540"/>
    </source>
</evidence>
<proteinExistence type="predicted"/>
<dbReference type="EMBL" id="VFWZ01000002">
    <property type="protein sequence ID" value="TPN87693.1"/>
    <property type="molecule type" value="Genomic_DNA"/>
</dbReference>
<dbReference type="AlphaFoldDB" id="A0A504JJA9"/>
<feature type="domain" description="Cupin type-2" evidence="2">
    <location>
        <begin position="33"/>
        <end position="96"/>
    </location>
</feature>
<protein>
    <submittedName>
        <fullName evidence="3">Cupin domain-containing protein</fullName>
    </submittedName>
</protein>
<comment type="caution">
    <text evidence="3">The sequence shown here is derived from an EMBL/GenBank/DDBJ whole genome shotgun (WGS) entry which is preliminary data.</text>
</comment>
<evidence type="ECO:0000256" key="1">
    <source>
        <dbReference type="SAM" id="Phobius"/>
    </source>
</evidence>
<dbReference type="OrthoDB" id="72027at2"/>
<evidence type="ECO:0000259" key="2">
    <source>
        <dbReference type="Pfam" id="PF07883"/>
    </source>
</evidence>
<evidence type="ECO:0000313" key="3">
    <source>
        <dbReference type="EMBL" id="TPN87693.1"/>
    </source>
</evidence>